<comment type="similarity">
    <text evidence="1">Belongs to the UPF0213 family.</text>
</comment>
<dbReference type="InterPro" id="IPR035901">
    <property type="entry name" value="GIY-YIG_endonuc_sf"/>
</dbReference>
<dbReference type="RefSeq" id="WP_310033633.1">
    <property type="nucleotide sequence ID" value="NZ_JAVDRL010000011.1"/>
</dbReference>
<sequence>MAFVTYIMASKPCGALYTGSTDNIWRRVAEHRDMENPCFTQKYGVTRLVWVEQHENRIDAFRRERRIKEWRRAWKIRLIEEMNLGWVDLLDHLGESFSF</sequence>
<dbReference type="GO" id="GO:0004519">
    <property type="term" value="F:endonuclease activity"/>
    <property type="evidence" value="ECO:0007669"/>
    <property type="project" value="UniProtKB-KW"/>
</dbReference>
<accession>A0ABU1N3B4</accession>
<reference evidence="3 4" key="1">
    <citation type="submission" date="2023-07" db="EMBL/GenBank/DDBJ databases">
        <title>Sorghum-associated microbial communities from plants grown in Nebraska, USA.</title>
        <authorList>
            <person name="Schachtman D."/>
        </authorList>
    </citation>
    <scope>NUCLEOTIDE SEQUENCE [LARGE SCALE GENOMIC DNA]</scope>
    <source>
        <strain evidence="3 4">DS2154</strain>
    </source>
</reference>
<dbReference type="PANTHER" id="PTHR34477:SF5">
    <property type="entry name" value="BSL5627 PROTEIN"/>
    <property type="match status" value="1"/>
</dbReference>
<comment type="caution">
    <text evidence="3">The sequence shown here is derived from an EMBL/GenBank/DDBJ whole genome shotgun (WGS) entry which is preliminary data.</text>
</comment>
<evidence type="ECO:0000256" key="1">
    <source>
        <dbReference type="ARBA" id="ARBA00007435"/>
    </source>
</evidence>
<keyword evidence="3" id="KW-0255">Endonuclease</keyword>
<dbReference type="Proteomes" id="UP001262754">
    <property type="component" value="Unassembled WGS sequence"/>
</dbReference>
<evidence type="ECO:0000313" key="3">
    <source>
        <dbReference type="EMBL" id="MDR6532945.1"/>
    </source>
</evidence>
<dbReference type="InterPro" id="IPR000305">
    <property type="entry name" value="GIY-YIG_endonuc"/>
</dbReference>
<organism evidence="3 4">
    <name type="scientific">Caulobacter rhizosphaerae</name>
    <dbReference type="NCBI Taxonomy" id="2010972"/>
    <lineage>
        <taxon>Bacteria</taxon>
        <taxon>Pseudomonadati</taxon>
        <taxon>Pseudomonadota</taxon>
        <taxon>Alphaproteobacteria</taxon>
        <taxon>Caulobacterales</taxon>
        <taxon>Caulobacteraceae</taxon>
        <taxon>Caulobacter</taxon>
    </lineage>
</organism>
<keyword evidence="3" id="KW-0378">Hydrolase</keyword>
<gene>
    <name evidence="3" type="ORF">J2800_003706</name>
</gene>
<dbReference type="Pfam" id="PF01541">
    <property type="entry name" value="GIY-YIG"/>
    <property type="match status" value="1"/>
</dbReference>
<dbReference type="SUPFAM" id="SSF82771">
    <property type="entry name" value="GIY-YIG endonuclease"/>
    <property type="match status" value="1"/>
</dbReference>
<protein>
    <submittedName>
        <fullName evidence="3">Endonuclease</fullName>
    </submittedName>
</protein>
<dbReference type="CDD" id="cd10448">
    <property type="entry name" value="GIY-YIG_unchar_3"/>
    <property type="match status" value="1"/>
</dbReference>
<dbReference type="InterPro" id="IPR050190">
    <property type="entry name" value="UPF0213_domain"/>
</dbReference>
<name>A0ABU1N3B4_9CAUL</name>
<keyword evidence="4" id="KW-1185">Reference proteome</keyword>
<dbReference type="PANTHER" id="PTHR34477">
    <property type="entry name" value="UPF0213 PROTEIN YHBQ"/>
    <property type="match status" value="1"/>
</dbReference>
<keyword evidence="3" id="KW-0540">Nuclease</keyword>
<dbReference type="EMBL" id="JAVDRL010000011">
    <property type="protein sequence ID" value="MDR6532945.1"/>
    <property type="molecule type" value="Genomic_DNA"/>
</dbReference>
<proteinExistence type="inferred from homology"/>
<evidence type="ECO:0000259" key="2">
    <source>
        <dbReference type="PROSITE" id="PS50164"/>
    </source>
</evidence>
<dbReference type="Gene3D" id="3.40.1440.10">
    <property type="entry name" value="GIY-YIG endonuclease"/>
    <property type="match status" value="1"/>
</dbReference>
<dbReference type="PROSITE" id="PS50164">
    <property type="entry name" value="GIY_YIG"/>
    <property type="match status" value="1"/>
</dbReference>
<evidence type="ECO:0000313" key="4">
    <source>
        <dbReference type="Proteomes" id="UP001262754"/>
    </source>
</evidence>
<feature type="domain" description="GIY-YIG" evidence="2">
    <location>
        <begin position="1"/>
        <end position="77"/>
    </location>
</feature>